<dbReference type="OrthoDB" id="5978425at2759"/>
<comment type="caution">
    <text evidence="14">The sequence shown here is derived from an EMBL/GenBank/DDBJ whole genome shotgun (WGS) entry which is preliminary data.</text>
</comment>
<dbReference type="STRING" id="2018661.A0A2A2K199"/>
<keyword evidence="10 13" id="KW-1133">Transmembrane helix</keyword>
<keyword evidence="11 13" id="KW-0472">Membrane</keyword>
<feature type="compositionally biased region" description="Low complexity" evidence="12">
    <location>
        <begin position="229"/>
        <end position="241"/>
    </location>
</feature>
<comment type="similarity">
    <text evidence="4">Belongs to the TMEM98 family.</text>
</comment>
<evidence type="ECO:0000256" key="9">
    <source>
        <dbReference type="ARBA" id="ARBA00022824"/>
    </source>
</evidence>
<dbReference type="AlphaFoldDB" id="A0A2A2K199"/>
<evidence type="ECO:0000256" key="12">
    <source>
        <dbReference type="SAM" id="MobiDB-lite"/>
    </source>
</evidence>
<comment type="subcellular location">
    <subcellularLocation>
        <location evidence="1">Cell membrane</location>
        <topology evidence="1">Single-pass type II membrane protein</topology>
    </subcellularLocation>
    <subcellularLocation>
        <location evidence="3">Endoplasmic reticulum membrane</location>
        <topology evidence="3">Single-pass type II membrane protein</topology>
    </subcellularLocation>
    <subcellularLocation>
        <location evidence="2">Secreted</location>
        <location evidence="2">Extracellular exosome</location>
    </subcellularLocation>
</comment>
<dbReference type="GO" id="GO:0005576">
    <property type="term" value="C:extracellular region"/>
    <property type="evidence" value="ECO:0007669"/>
    <property type="project" value="UniProtKB-SubCell"/>
</dbReference>
<accession>A0A2A2K199</accession>
<proteinExistence type="inferred from homology"/>
<keyword evidence="9" id="KW-0256">Endoplasmic reticulum</keyword>
<evidence type="ECO:0000256" key="11">
    <source>
        <dbReference type="ARBA" id="ARBA00023136"/>
    </source>
</evidence>
<evidence type="ECO:0000256" key="5">
    <source>
        <dbReference type="ARBA" id="ARBA00014380"/>
    </source>
</evidence>
<keyword evidence="6" id="KW-1003">Cell membrane</keyword>
<evidence type="ECO:0000256" key="1">
    <source>
        <dbReference type="ARBA" id="ARBA00004401"/>
    </source>
</evidence>
<dbReference type="GO" id="GO:0005789">
    <property type="term" value="C:endoplasmic reticulum membrane"/>
    <property type="evidence" value="ECO:0007669"/>
    <property type="project" value="UniProtKB-SubCell"/>
</dbReference>
<dbReference type="InterPro" id="IPR029668">
    <property type="entry name" value="TMEM98"/>
</dbReference>
<reference evidence="14 15" key="1">
    <citation type="journal article" date="2017" name="Curr. Biol.">
        <title>Genome architecture and evolution of a unichromosomal asexual nematode.</title>
        <authorList>
            <person name="Fradin H."/>
            <person name="Zegar C."/>
            <person name="Gutwein M."/>
            <person name="Lucas J."/>
            <person name="Kovtun M."/>
            <person name="Corcoran D."/>
            <person name="Baugh L.R."/>
            <person name="Kiontke K."/>
            <person name="Gunsalus K."/>
            <person name="Fitch D.H."/>
            <person name="Piano F."/>
        </authorList>
    </citation>
    <scope>NUCLEOTIDE SEQUENCE [LARGE SCALE GENOMIC DNA]</scope>
    <source>
        <strain evidence="14">PF1309</strain>
    </source>
</reference>
<evidence type="ECO:0000313" key="15">
    <source>
        <dbReference type="Proteomes" id="UP000218231"/>
    </source>
</evidence>
<keyword evidence="7" id="KW-0964">Secreted</keyword>
<evidence type="ECO:0000256" key="4">
    <source>
        <dbReference type="ARBA" id="ARBA00011024"/>
    </source>
</evidence>
<keyword evidence="8 13" id="KW-0812">Transmembrane</keyword>
<evidence type="ECO:0000256" key="10">
    <source>
        <dbReference type="ARBA" id="ARBA00022989"/>
    </source>
</evidence>
<evidence type="ECO:0000256" key="2">
    <source>
        <dbReference type="ARBA" id="ARBA00004550"/>
    </source>
</evidence>
<evidence type="ECO:0000256" key="8">
    <source>
        <dbReference type="ARBA" id="ARBA00022692"/>
    </source>
</evidence>
<evidence type="ECO:0000313" key="14">
    <source>
        <dbReference type="EMBL" id="PAV67705.1"/>
    </source>
</evidence>
<feature type="transmembrane region" description="Helical" evidence="13">
    <location>
        <begin position="6"/>
        <end position="27"/>
    </location>
</feature>
<dbReference type="PANTHER" id="PTHR32510:SF3">
    <property type="entry name" value="TRANSMEMBRANE PROTEIN 98"/>
    <property type="match status" value="1"/>
</dbReference>
<evidence type="ECO:0000256" key="6">
    <source>
        <dbReference type="ARBA" id="ARBA00022475"/>
    </source>
</evidence>
<sequence>MDLVVYLALGVLAVVFIISFIVLIVMCHRRRTNLKRLKKTNPLLRYSKIRTENLDNVVQLSPLMAQVLDKNTWVYDVTGLLQHCVAILRLSHTLSQKLSAVPLNQVSPELMEAIKQATIRVMPRFDDLLSSVASPSIDARILEARASALATVCWALYMPYSLVNQRCAELFIVPLREMEGHLDALRESAFTAERNDLMKLEVDWTHVDALASAAVAAAASSRPQAPFNPTTSSSLPTTSNDTPDDDDEPTTASDTAPLVVSTPISDGPVTGATPSNGCIGSTVTGQNSSPTSRNKTNFSPSNGSHPADPLVNKVT</sequence>
<dbReference type="GO" id="GO:0005886">
    <property type="term" value="C:plasma membrane"/>
    <property type="evidence" value="ECO:0007669"/>
    <property type="project" value="UniProtKB-SubCell"/>
</dbReference>
<name>A0A2A2K199_9BILA</name>
<gene>
    <name evidence="14" type="ORF">WR25_04223</name>
</gene>
<feature type="region of interest" description="Disordered" evidence="12">
    <location>
        <begin position="219"/>
        <end position="315"/>
    </location>
</feature>
<dbReference type="EMBL" id="LIAE01009884">
    <property type="protein sequence ID" value="PAV67705.1"/>
    <property type="molecule type" value="Genomic_DNA"/>
</dbReference>
<evidence type="ECO:0000256" key="3">
    <source>
        <dbReference type="ARBA" id="ARBA00004648"/>
    </source>
</evidence>
<dbReference type="Proteomes" id="UP000218231">
    <property type="component" value="Unassembled WGS sequence"/>
</dbReference>
<dbReference type="Gene3D" id="1.20.1410.10">
    <property type="entry name" value="I/LWEQ domain"/>
    <property type="match status" value="1"/>
</dbReference>
<feature type="compositionally biased region" description="Polar residues" evidence="12">
    <location>
        <begin position="272"/>
        <end position="304"/>
    </location>
</feature>
<evidence type="ECO:0000256" key="13">
    <source>
        <dbReference type="SAM" id="Phobius"/>
    </source>
</evidence>
<protein>
    <recommendedName>
        <fullName evidence="5">Transmembrane protein 98</fullName>
    </recommendedName>
</protein>
<evidence type="ECO:0000256" key="7">
    <source>
        <dbReference type="ARBA" id="ARBA00022525"/>
    </source>
</evidence>
<organism evidence="14 15">
    <name type="scientific">Diploscapter pachys</name>
    <dbReference type="NCBI Taxonomy" id="2018661"/>
    <lineage>
        <taxon>Eukaryota</taxon>
        <taxon>Metazoa</taxon>
        <taxon>Ecdysozoa</taxon>
        <taxon>Nematoda</taxon>
        <taxon>Chromadorea</taxon>
        <taxon>Rhabditida</taxon>
        <taxon>Rhabditina</taxon>
        <taxon>Rhabditomorpha</taxon>
        <taxon>Rhabditoidea</taxon>
        <taxon>Rhabditidae</taxon>
        <taxon>Diploscapter</taxon>
    </lineage>
</organism>
<dbReference type="EMBL" id="LIAE01009884">
    <property type="protein sequence ID" value="PAV67704.1"/>
    <property type="molecule type" value="Genomic_DNA"/>
</dbReference>
<keyword evidence="15" id="KW-1185">Reference proteome</keyword>
<dbReference type="PANTHER" id="PTHR32510">
    <property type="entry name" value="TRANSMEMBRANE PROTEIN 98"/>
    <property type="match status" value="1"/>
</dbReference>